<evidence type="ECO:0000256" key="1">
    <source>
        <dbReference type="SAM" id="MobiDB-lite"/>
    </source>
</evidence>
<dbReference type="OrthoDB" id="5372935at2759"/>
<evidence type="ECO:0008006" key="4">
    <source>
        <dbReference type="Google" id="ProtNLM"/>
    </source>
</evidence>
<organism evidence="2 3">
    <name type="scientific">Melanomma pulvis-pyrius CBS 109.77</name>
    <dbReference type="NCBI Taxonomy" id="1314802"/>
    <lineage>
        <taxon>Eukaryota</taxon>
        <taxon>Fungi</taxon>
        <taxon>Dikarya</taxon>
        <taxon>Ascomycota</taxon>
        <taxon>Pezizomycotina</taxon>
        <taxon>Dothideomycetes</taxon>
        <taxon>Pleosporomycetidae</taxon>
        <taxon>Pleosporales</taxon>
        <taxon>Melanommataceae</taxon>
        <taxon>Melanomma</taxon>
    </lineage>
</organism>
<evidence type="ECO:0000313" key="3">
    <source>
        <dbReference type="Proteomes" id="UP000799757"/>
    </source>
</evidence>
<sequence length="397" mass="45312">MVPKTHQAWPDTPDTPRRSSSPELGSPSLKQQYNKKTGRPIRRSAGQVKSLAGYVDSAVLELEDDEPIELPSEDENGEIIKHKRVQKRKRSPSPPPLDAIIYDESVDEPSEDESAGHNSAVAPITLQFNVPLGFHGPLVVKLDRSLLANTYEGVAHNMQSRKVRRKLRAPTVESGIQDTAVAIHTTGFCDLPPELRNKVYRHVFVVDQGFGFPSASILCRSAQLLRTCRLVHSEGCSILYGENNFSFDRNRTTRGPLWEPVPKEIGYKDIRQFLKMIGPENLAYLRDVKLVLEDANPASTPYIHSHEDRRYINDEHLIDCLRILCCAKLRKFTLSFLGRRALSRADVKFVDYLERIKADEIEASTFVRYLYANKIHDNLWRHLKEQMTRKKKLYAQE</sequence>
<dbReference type="EMBL" id="MU001764">
    <property type="protein sequence ID" value="KAF2799463.1"/>
    <property type="molecule type" value="Genomic_DNA"/>
</dbReference>
<name>A0A6A6XTB2_9PLEO</name>
<dbReference type="AlphaFoldDB" id="A0A6A6XTB2"/>
<feature type="compositionally biased region" description="Basic residues" evidence="1">
    <location>
        <begin position="81"/>
        <end position="91"/>
    </location>
</feature>
<dbReference type="Proteomes" id="UP000799757">
    <property type="component" value="Unassembled WGS sequence"/>
</dbReference>
<accession>A0A6A6XTB2</accession>
<proteinExistence type="predicted"/>
<protein>
    <recommendedName>
        <fullName evidence="4">F-box domain-containing protein</fullName>
    </recommendedName>
</protein>
<feature type="compositionally biased region" description="Polar residues" evidence="1">
    <location>
        <begin position="18"/>
        <end position="35"/>
    </location>
</feature>
<reference evidence="2" key="1">
    <citation type="journal article" date="2020" name="Stud. Mycol.">
        <title>101 Dothideomycetes genomes: a test case for predicting lifestyles and emergence of pathogens.</title>
        <authorList>
            <person name="Haridas S."/>
            <person name="Albert R."/>
            <person name="Binder M."/>
            <person name="Bloem J."/>
            <person name="Labutti K."/>
            <person name="Salamov A."/>
            <person name="Andreopoulos B."/>
            <person name="Baker S."/>
            <person name="Barry K."/>
            <person name="Bills G."/>
            <person name="Bluhm B."/>
            <person name="Cannon C."/>
            <person name="Castanera R."/>
            <person name="Culley D."/>
            <person name="Daum C."/>
            <person name="Ezra D."/>
            <person name="Gonzalez J."/>
            <person name="Henrissat B."/>
            <person name="Kuo A."/>
            <person name="Liang C."/>
            <person name="Lipzen A."/>
            <person name="Lutzoni F."/>
            <person name="Magnuson J."/>
            <person name="Mondo S."/>
            <person name="Nolan M."/>
            <person name="Ohm R."/>
            <person name="Pangilinan J."/>
            <person name="Park H.-J."/>
            <person name="Ramirez L."/>
            <person name="Alfaro M."/>
            <person name="Sun H."/>
            <person name="Tritt A."/>
            <person name="Yoshinaga Y."/>
            <person name="Zwiers L.-H."/>
            <person name="Turgeon B."/>
            <person name="Goodwin S."/>
            <person name="Spatafora J."/>
            <person name="Crous P."/>
            <person name="Grigoriev I."/>
        </authorList>
    </citation>
    <scope>NUCLEOTIDE SEQUENCE</scope>
    <source>
        <strain evidence="2">CBS 109.77</strain>
    </source>
</reference>
<keyword evidence="3" id="KW-1185">Reference proteome</keyword>
<dbReference type="InterPro" id="IPR038883">
    <property type="entry name" value="AN11006-like"/>
</dbReference>
<gene>
    <name evidence="2" type="ORF">K505DRAFT_321167</name>
</gene>
<dbReference type="PANTHER" id="PTHR42085">
    <property type="entry name" value="F-BOX DOMAIN-CONTAINING PROTEIN"/>
    <property type="match status" value="1"/>
</dbReference>
<dbReference type="PANTHER" id="PTHR42085:SF2">
    <property type="entry name" value="F-BOX DOMAIN-CONTAINING PROTEIN"/>
    <property type="match status" value="1"/>
</dbReference>
<evidence type="ECO:0000313" key="2">
    <source>
        <dbReference type="EMBL" id="KAF2799463.1"/>
    </source>
</evidence>
<feature type="region of interest" description="Disordered" evidence="1">
    <location>
        <begin position="1"/>
        <end position="48"/>
    </location>
</feature>
<feature type="region of interest" description="Disordered" evidence="1">
    <location>
        <begin position="65"/>
        <end position="100"/>
    </location>
</feature>
<feature type="compositionally biased region" description="Acidic residues" evidence="1">
    <location>
        <begin position="65"/>
        <end position="77"/>
    </location>
</feature>